<name>G8NVF9_GRAMM</name>
<dbReference type="GO" id="GO:0008422">
    <property type="term" value="F:beta-glucosidase activity"/>
    <property type="evidence" value="ECO:0007669"/>
    <property type="project" value="UniProtKB-EC"/>
</dbReference>
<dbReference type="PROSITE" id="PS00653">
    <property type="entry name" value="GLYCOSYL_HYDROL_F1_2"/>
    <property type="match status" value="1"/>
</dbReference>
<dbReference type="InterPro" id="IPR017736">
    <property type="entry name" value="Glyco_hydro_1_beta-glucosidase"/>
</dbReference>
<evidence type="ECO:0000256" key="2">
    <source>
        <dbReference type="ARBA" id="ARBA00010838"/>
    </source>
</evidence>
<keyword evidence="15" id="KW-1185">Reference proteome</keyword>
<dbReference type="EMBL" id="CP003130">
    <property type="protein sequence ID" value="AEU36540.1"/>
    <property type="molecule type" value="Genomic_DNA"/>
</dbReference>
<feature type="active site" description="Proton donor" evidence="9">
    <location>
        <position position="203"/>
    </location>
</feature>
<dbReference type="InterPro" id="IPR006311">
    <property type="entry name" value="TAT_signal"/>
</dbReference>
<feature type="binding site" evidence="10">
    <location>
        <position position="57"/>
    </location>
    <ligand>
        <name>substrate</name>
    </ligand>
</feature>
<proteinExistence type="inferred from homology"/>
<dbReference type="GO" id="GO:0030245">
    <property type="term" value="P:cellulose catabolic process"/>
    <property type="evidence" value="ECO:0007669"/>
    <property type="project" value="UniProtKB-KW"/>
</dbReference>
<evidence type="ECO:0000313" key="14">
    <source>
        <dbReference type="EMBL" id="AEU36540.1"/>
    </source>
</evidence>
<dbReference type="OrthoDB" id="2339329at2"/>
<dbReference type="HOGENOM" id="CLU_001859_1_3_0"/>
<keyword evidence="4 12" id="KW-0378">Hydrolase</keyword>
<dbReference type="KEGG" id="gma:AciX8_2222"/>
<dbReference type="AlphaFoldDB" id="G8NVF9"/>
<dbReference type="InterPro" id="IPR001360">
    <property type="entry name" value="Glyco_hydro_1"/>
</dbReference>
<dbReference type="Pfam" id="PF00232">
    <property type="entry name" value="Glyco_hydro_1"/>
    <property type="match status" value="1"/>
</dbReference>
<feature type="active site" description="Nucleophile" evidence="9 11">
    <location>
        <position position="391"/>
    </location>
</feature>
<protein>
    <recommendedName>
        <fullName evidence="3 12">Beta-glucosidase</fullName>
        <ecNumber evidence="3 12">3.2.1.21</ecNumber>
    </recommendedName>
</protein>
<dbReference type="NCBIfam" id="TIGR03356">
    <property type="entry name" value="BGL"/>
    <property type="match status" value="1"/>
</dbReference>
<gene>
    <name evidence="14" type="ordered locus">AciX8_2222</name>
</gene>
<sequence precursor="true">MTKRMNRRNFARLLGLSASVAALPATAVTPSSPLTSATRERGFPKGFLWGTATSAYQIEGAPTEDGRGPSIWDTFSDVKTNTYTGDNGDMGADHFHRYREDIALMQELGVQTYQFSVSWSRIFPEGTGTPNPRGWDFYDRMLDTLLAAGVQPFCTLYHWDLPQAMMKVGGWQSRDTAKAFADYSAYAVKHLSDRVKHFITMSEVSQFVDGGYRYGSDAPGLKLSDAIVAQVTHNVLVGHGLAVQAVRANARAGTKVGIADNAVSTCPVIETPENIAAARKAYREMNARSLTPIMEGRYSEDYLKGLGANAPKFTAEDMKLISTPLNFIGLNVYEPTWIRASADPGGYEIVDMPKSYPIMAAKWLELGPDGMYWSPKHLQALWGVKEIYITENGAASLDVPTKTGEVLDVDRILFLRSYLEQLQRAVSEGVPVKGYFLWSLIDNYEWSDGYAMRFGITYVDYKTMKRTIKLSGQFYKEVIARNGLA</sequence>
<dbReference type="InterPro" id="IPR018120">
    <property type="entry name" value="Glyco_hydro_1_AS"/>
</dbReference>
<dbReference type="EC" id="3.2.1.21" evidence="3 12"/>
<feature type="binding site" evidence="10">
    <location>
        <position position="158"/>
    </location>
    <ligand>
        <name>substrate</name>
    </ligand>
</feature>
<keyword evidence="5" id="KW-0136">Cellulose degradation</keyword>
<keyword evidence="8" id="KW-0624">Polysaccharide degradation</keyword>
<dbReference type="Gene3D" id="3.20.20.80">
    <property type="entry name" value="Glycosidases"/>
    <property type="match status" value="1"/>
</dbReference>
<evidence type="ECO:0000256" key="10">
    <source>
        <dbReference type="PIRSR" id="PIRSR617736-2"/>
    </source>
</evidence>
<evidence type="ECO:0000256" key="7">
    <source>
        <dbReference type="ARBA" id="ARBA00023295"/>
    </source>
</evidence>
<reference evidence="14 15" key="1">
    <citation type="submission" date="2011-11" db="EMBL/GenBank/DDBJ databases">
        <title>Complete sequence of Granulicella mallensis MP5ACTX8.</title>
        <authorList>
            <consortium name="US DOE Joint Genome Institute"/>
            <person name="Lucas S."/>
            <person name="Copeland A."/>
            <person name="Lapidus A."/>
            <person name="Cheng J.-F."/>
            <person name="Goodwin L."/>
            <person name="Pitluck S."/>
            <person name="Peters L."/>
            <person name="Lu M."/>
            <person name="Detter J.C."/>
            <person name="Han C."/>
            <person name="Tapia R."/>
            <person name="Land M."/>
            <person name="Hauser L."/>
            <person name="Kyrpides N."/>
            <person name="Ivanova N."/>
            <person name="Mikhailova N."/>
            <person name="Pagani I."/>
            <person name="Rawat S."/>
            <person name="Mannisto M."/>
            <person name="Haggblom M."/>
            <person name="Woyke T."/>
        </authorList>
    </citation>
    <scope>NUCLEOTIDE SEQUENCE [LARGE SCALE GENOMIC DNA]</scope>
    <source>
        <strain evidence="15">ATCC BAA-1857 / DSM 23137 / MP5ACTX8</strain>
    </source>
</reference>
<feature type="chain" id="PRO_5003513122" description="Beta-glucosidase" evidence="13">
    <location>
        <begin position="28"/>
        <end position="485"/>
    </location>
</feature>
<accession>G8NVF9</accession>
<dbReference type="PROSITE" id="PS51318">
    <property type="entry name" value="TAT"/>
    <property type="match status" value="1"/>
</dbReference>
<keyword evidence="7 12" id="KW-0326">Glycosidase</keyword>
<keyword evidence="13" id="KW-0732">Signal</keyword>
<organism evidence="14 15">
    <name type="scientific">Granulicella mallensis (strain ATCC BAA-1857 / DSM 23137 / MP5ACTX8)</name>
    <dbReference type="NCBI Taxonomy" id="682795"/>
    <lineage>
        <taxon>Bacteria</taxon>
        <taxon>Pseudomonadati</taxon>
        <taxon>Acidobacteriota</taxon>
        <taxon>Terriglobia</taxon>
        <taxon>Terriglobales</taxon>
        <taxon>Acidobacteriaceae</taxon>
        <taxon>Granulicella</taxon>
    </lineage>
</organism>
<evidence type="ECO:0000256" key="13">
    <source>
        <dbReference type="SAM" id="SignalP"/>
    </source>
</evidence>
<dbReference type="eggNOG" id="COG2723">
    <property type="taxonomic scope" value="Bacteria"/>
</dbReference>
<evidence type="ECO:0000256" key="11">
    <source>
        <dbReference type="PROSITE-ProRule" id="PRU10055"/>
    </source>
</evidence>
<evidence type="ECO:0000256" key="9">
    <source>
        <dbReference type="PIRSR" id="PIRSR617736-1"/>
    </source>
</evidence>
<evidence type="ECO:0000256" key="3">
    <source>
        <dbReference type="ARBA" id="ARBA00012744"/>
    </source>
</evidence>
<dbReference type="Proteomes" id="UP000007113">
    <property type="component" value="Chromosome"/>
</dbReference>
<feature type="binding site" evidence="10">
    <location>
        <position position="333"/>
    </location>
    <ligand>
        <name>substrate</name>
    </ligand>
</feature>
<comment type="catalytic activity">
    <reaction evidence="1 12">
        <text>Hydrolysis of terminal, non-reducing beta-D-glucosyl residues with release of beta-D-glucose.</text>
        <dbReference type="EC" id="3.2.1.21"/>
    </reaction>
</comment>
<evidence type="ECO:0000256" key="8">
    <source>
        <dbReference type="ARBA" id="ARBA00023326"/>
    </source>
</evidence>
<dbReference type="PANTHER" id="PTHR10353:SF36">
    <property type="entry name" value="LP05116P"/>
    <property type="match status" value="1"/>
</dbReference>
<dbReference type="InterPro" id="IPR017853">
    <property type="entry name" value="GH"/>
</dbReference>
<keyword evidence="6" id="KW-0119">Carbohydrate metabolism</keyword>
<dbReference type="FunFam" id="3.20.20.80:FF:000004">
    <property type="entry name" value="Beta-glucosidase 6-phospho-beta-glucosidase"/>
    <property type="match status" value="1"/>
</dbReference>
<dbReference type="PROSITE" id="PS00572">
    <property type="entry name" value="GLYCOSYL_HYDROL_F1_1"/>
    <property type="match status" value="1"/>
</dbReference>
<evidence type="ECO:0000256" key="1">
    <source>
        <dbReference type="ARBA" id="ARBA00000448"/>
    </source>
</evidence>
<dbReference type="STRING" id="682795.AciX8_2222"/>
<dbReference type="PRINTS" id="PR00131">
    <property type="entry name" value="GLHYDRLASE1"/>
</dbReference>
<feature type="binding site" evidence="10">
    <location>
        <begin position="445"/>
        <end position="446"/>
    </location>
    <ligand>
        <name>substrate</name>
    </ligand>
</feature>
<comment type="similarity">
    <text evidence="2 12">Belongs to the glycosyl hydrolase 1 family.</text>
</comment>
<dbReference type="GO" id="GO:0005829">
    <property type="term" value="C:cytosol"/>
    <property type="evidence" value="ECO:0007669"/>
    <property type="project" value="TreeGrafter"/>
</dbReference>
<dbReference type="PANTHER" id="PTHR10353">
    <property type="entry name" value="GLYCOSYL HYDROLASE"/>
    <property type="match status" value="1"/>
</dbReference>
<evidence type="ECO:0000313" key="15">
    <source>
        <dbReference type="Proteomes" id="UP000007113"/>
    </source>
</evidence>
<evidence type="ECO:0000256" key="6">
    <source>
        <dbReference type="ARBA" id="ARBA00023277"/>
    </source>
</evidence>
<evidence type="ECO:0000256" key="12">
    <source>
        <dbReference type="RuleBase" id="RU361175"/>
    </source>
</evidence>
<evidence type="ECO:0000256" key="4">
    <source>
        <dbReference type="ARBA" id="ARBA00022801"/>
    </source>
</evidence>
<dbReference type="InterPro" id="IPR033132">
    <property type="entry name" value="GH_1_N_CS"/>
</dbReference>
<feature type="binding site" evidence="10">
    <location>
        <position position="438"/>
    </location>
    <ligand>
        <name>substrate</name>
    </ligand>
</feature>
<feature type="signal peptide" evidence="13">
    <location>
        <begin position="1"/>
        <end position="27"/>
    </location>
</feature>
<dbReference type="SUPFAM" id="SSF51445">
    <property type="entry name" value="(Trans)glycosidases"/>
    <property type="match status" value="1"/>
</dbReference>
<evidence type="ECO:0000256" key="5">
    <source>
        <dbReference type="ARBA" id="ARBA00023001"/>
    </source>
</evidence>